<organism evidence="2 3">
    <name type="scientific">Desulfovibrio fairfieldensis</name>
    <dbReference type="NCBI Taxonomy" id="44742"/>
    <lineage>
        <taxon>Bacteria</taxon>
        <taxon>Pseudomonadati</taxon>
        <taxon>Thermodesulfobacteriota</taxon>
        <taxon>Desulfovibrionia</taxon>
        <taxon>Desulfovibrionales</taxon>
        <taxon>Desulfovibrionaceae</taxon>
        <taxon>Desulfovibrio</taxon>
    </lineage>
</organism>
<evidence type="ECO:0008006" key="4">
    <source>
        <dbReference type="Google" id="ProtNLM"/>
    </source>
</evidence>
<dbReference type="STRING" id="44742.AXF13_06655"/>
<proteinExistence type="predicted"/>
<dbReference type="Pfam" id="PF23746">
    <property type="entry name" value="Gp41_Mu"/>
    <property type="match status" value="1"/>
</dbReference>
<evidence type="ECO:0000313" key="3">
    <source>
        <dbReference type="Proteomes" id="UP000069241"/>
    </source>
</evidence>
<dbReference type="AlphaFoldDB" id="A0A0X8JJF1"/>
<gene>
    <name evidence="2" type="ORF">AXF13_06655</name>
</gene>
<dbReference type="KEGG" id="dfi:AXF13_06655"/>
<dbReference type="EMBL" id="CP014229">
    <property type="protein sequence ID" value="AMD89816.1"/>
    <property type="molecule type" value="Genomic_DNA"/>
</dbReference>
<sequence>MDKTTVADARIVEGAILADTGRVNVPLTDGLDLGRTRYARAVLRQLNAGDILAAQEEAERLVYARDGALSLVMSPARMGREALRRQIARLEGESGESYDGPLSVEELSRLSGRDLAALQAGTELLDSVAATTAEALRDRGRSAAGGGDDAAAGDDGSPQNRNAV</sequence>
<name>A0A0X8JJF1_9BACT</name>
<protein>
    <recommendedName>
        <fullName evidence="4">Mu-like prophage FluMu protein gp41</fullName>
    </recommendedName>
</protein>
<dbReference type="InterPro" id="IPR056974">
    <property type="entry name" value="Tail_Gp41-like"/>
</dbReference>
<evidence type="ECO:0000313" key="2">
    <source>
        <dbReference type="EMBL" id="AMD89816.1"/>
    </source>
</evidence>
<dbReference type="RefSeq" id="WP_062252130.1">
    <property type="nucleotide sequence ID" value="NZ_CP014229.1"/>
</dbReference>
<feature type="region of interest" description="Disordered" evidence="1">
    <location>
        <begin position="136"/>
        <end position="164"/>
    </location>
</feature>
<accession>A0A0X8JJF1</accession>
<dbReference type="Proteomes" id="UP000069241">
    <property type="component" value="Chromosome"/>
</dbReference>
<evidence type="ECO:0000256" key="1">
    <source>
        <dbReference type="SAM" id="MobiDB-lite"/>
    </source>
</evidence>
<keyword evidence="3" id="KW-1185">Reference proteome</keyword>
<reference evidence="3" key="1">
    <citation type="submission" date="2016-02" db="EMBL/GenBank/DDBJ databases">
        <authorList>
            <person name="Holder M.E."/>
            <person name="Ajami N.J."/>
            <person name="Petrosino J.F."/>
        </authorList>
    </citation>
    <scope>NUCLEOTIDE SEQUENCE [LARGE SCALE GENOMIC DNA]</scope>
    <source>
        <strain evidence="3">CCUG 45958</strain>
    </source>
</reference>